<dbReference type="Proteomes" id="UP000030588">
    <property type="component" value="Unassembled WGS sequence"/>
</dbReference>
<proteinExistence type="predicted"/>
<organism evidence="1 2">
    <name type="scientific">Heyndrickxia ginsengihumi</name>
    <dbReference type="NCBI Taxonomy" id="363870"/>
    <lineage>
        <taxon>Bacteria</taxon>
        <taxon>Bacillati</taxon>
        <taxon>Bacillota</taxon>
        <taxon>Bacilli</taxon>
        <taxon>Bacillales</taxon>
        <taxon>Bacillaceae</taxon>
        <taxon>Heyndrickxia</taxon>
    </lineage>
</organism>
<dbReference type="InterPro" id="IPR016024">
    <property type="entry name" value="ARM-type_fold"/>
</dbReference>
<dbReference type="PANTHER" id="PTHR34070">
    <property type="entry name" value="ARMADILLO-TYPE FOLD"/>
    <property type="match status" value="1"/>
</dbReference>
<evidence type="ECO:0000313" key="1">
    <source>
        <dbReference type="EMBL" id="KHD86091.1"/>
    </source>
</evidence>
<evidence type="ECO:0000313" key="2">
    <source>
        <dbReference type="Proteomes" id="UP000030588"/>
    </source>
</evidence>
<dbReference type="PANTHER" id="PTHR34070:SF1">
    <property type="entry name" value="DNA ALKYLATION REPAIR PROTEIN"/>
    <property type="match status" value="1"/>
</dbReference>
<reference evidence="1 2" key="1">
    <citation type="submission" date="2014-10" db="EMBL/GenBank/DDBJ databases">
        <title>Draft genome of phytase producing Bacillus ginsengihumi strain M2.11.</title>
        <authorList>
            <person name="Toymentseva A."/>
            <person name="Boulygina E.A."/>
            <person name="Kazakov S.V."/>
            <person name="Kayumov I."/>
            <person name="Suleimanova A.D."/>
            <person name="Mardanova A.M."/>
            <person name="Maria S.N."/>
            <person name="Sergey M.Y."/>
            <person name="Sharipova M.R."/>
        </authorList>
    </citation>
    <scope>NUCLEOTIDE SEQUENCE [LARGE SCALE GENOMIC DNA]</scope>
    <source>
        <strain evidence="1 2">M2.11</strain>
    </source>
</reference>
<dbReference type="Pfam" id="PF08713">
    <property type="entry name" value="DNA_alkylation"/>
    <property type="match status" value="1"/>
</dbReference>
<dbReference type="CDD" id="cd07064">
    <property type="entry name" value="AlkD_like_1"/>
    <property type="match status" value="1"/>
</dbReference>
<dbReference type="EMBL" id="JRUN01000011">
    <property type="protein sequence ID" value="KHD86091.1"/>
    <property type="molecule type" value="Genomic_DNA"/>
</dbReference>
<dbReference type="InterPro" id="IPR014825">
    <property type="entry name" value="DNA_alkylation"/>
</dbReference>
<dbReference type="AlphaFoldDB" id="A0A0A6VET5"/>
<name>A0A0A6VET5_9BACI</name>
<sequence length="213" mass="25909">MNIYFQQSDIEYAEWSREYLRNQFDFLGIRTPIRRKLTKQFMKEYGLPARNQLKEVILLLWDLPHREYQKAALDILENVKKTLLPTDMEWLEKLIVTKSWWDTVDALAPNIMGYLFQTFPELIQQYPENWIESDNIWLQRSAILFQLKYKLETDDELLFRYILRRADSNEFFVQKAIGWVLREYAKTEPEKIRTFVEQHELKALSRREALKHL</sequence>
<dbReference type="SUPFAM" id="SSF48371">
    <property type="entry name" value="ARM repeat"/>
    <property type="match status" value="1"/>
</dbReference>
<gene>
    <name evidence="1" type="ORF">NG54_05560</name>
</gene>
<dbReference type="STRING" id="363870.NG54_05560"/>
<protein>
    <submittedName>
        <fullName evidence="1">DNA alkylation repair protein</fullName>
    </submittedName>
</protein>
<dbReference type="Gene3D" id="1.25.10.90">
    <property type="match status" value="1"/>
</dbReference>
<comment type="caution">
    <text evidence="1">The sequence shown here is derived from an EMBL/GenBank/DDBJ whole genome shotgun (WGS) entry which is preliminary data.</text>
</comment>
<accession>A0A0A6VET5</accession>